<organism evidence="2 3">
    <name type="scientific">Krasilnikovia cinnamomea</name>
    <dbReference type="NCBI Taxonomy" id="349313"/>
    <lineage>
        <taxon>Bacteria</taxon>
        <taxon>Bacillati</taxon>
        <taxon>Actinomycetota</taxon>
        <taxon>Actinomycetes</taxon>
        <taxon>Micromonosporales</taxon>
        <taxon>Micromonosporaceae</taxon>
        <taxon>Krasilnikovia</taxon>
    </lineage>
</organism>
<keyword evidence="1" id="KW-1133">Transmembrane helix</keyword>
<evidence type="ECO:0000256" key="1">
    <source>
        <dbReference type="SAM" id="Phobius"/>
    </source>
</evidence>
<name>A0A4Q7ZGI3_9ACTN</name>
<dbReference type="PROSITE" id="PS00409">
    <property type="entry name" value="PROKAR_NTER_METHYL"/>
    <property type="match status" value="1"/>
</dbReference>
<accession>A0A4Q7ZGI3</accession>
<evidence type="ECO:0000313" key="3">
    <source>
        <dbReference type="Proteomes" id="UP000292564"/>
    </source>
</evidence>
<sequence>MRAAVRAWRRRNRRDDEGMTLLEVMLAMSILGVLMMIFTNAVLEVYHLVDRAENGAAVQSQLHLSVERLDQNVRYSSGITEPNTTPVGGAWYVEYLTINPTNSQQECHQLRLAPAPGAGSTGAVGVLQLLRWIPGHPPAAGSAGQTIASQIVLPGGNVPVPFERTMAGTRSQPSAPVGSAFTPDFMRLRLQLTASAGRATSTARMTFTALNTSRDTAADNVCREGRP</sequence>
<proteinExistence type="predicted"/>
<dbReference type="Proteomes" id="UP000292564">
    <property type="component" value="Unassembled WGS sequence"/>
</dbReference>
<keyword evidence="1" id="KW-0812">Transmembrane</keyword>
<dbReference type="InterPro" id="IPR012902">
    <property type="entry name" value="N_methyl_site"/>
</dbReference>
<gene>
    <name evidence="2" type="ORF">EV385_0885</name>
</gene>
<dbReference type="Pfam" id="PF07963">
    <property type="entry name" value="N_methyl"/>
    <property type="match status" value="1"/>
</dbReference>
<dbReference type="AlphaFoldDB" id="A0A4Q7ZGI3"/>
<reference evidence="2 3" key="1">
    <citation type="submission" date="2019-02" db="EMBL/GenBank/DDBJ databases">
        <title>Sequencing the genomes of 1000 actinobacteria strains.</title>
        <authorList>
            <person name="Klenk H.-P."/>
        </authorList>
    </citation>
    <scope>NUCLEOTIDE SEQUENCE [LARGE SCALE GENOMIC DNA]</scope>
    <source>
        <strain evidence="2 3">DSM 45162</strain>
    </source>
</reference>
<dbReference type="RefSeq" id="WP_130508277.1">
    <property type="nucleotide sequence ID" value="NZ_SHKY01000001.1"/>
</dbReference>
<keyword evidence="1" id="KW-0472">Membrane</keyword>
<dbReference type="EMBL" id="SHKY01000001">
    <property type="protein sequence ID" value="RZU49149.1"/>
    <property type="molecule type" value="Genomic_DNA"/>
</dbReference>
<keyword evidence="3" id="KW-1185">Reference proteome</keyword>
<dbReference type="NCBIfam" id="TIGR02532">
    <property type="entry name" value="IV_pilin_GFxxxE"/>
    <property type="match status" value="1"/>
</dbReference>
<feature type="transmembrane region" description="Helical" evidence="1">
    <location>
        <begin position="21"/>
        <end position="43"/>
    </location>
</feature>
<protein>
    <submittedName>
        <fullName evidence="2">Prepilin-type N-terminal cleavage/methylation domain-containing protein</fullName>
    </submittedName>
</protein>
<dbReference type="OrthoDB" id="5119659at2"/>
<comment type="caution">
    <text evidence="2">The sequence shown here is derived from an EMBL/GenBank/DDBJ whole genome shotgun (WGS) entry which is preliminary data.</text>
</comment>
<evidence type="ECO:0000313" key="2">
    <source>
        <dbReference type="EMBL" id="RZU49149.1"/>
    </source>
</evidence>